<evidence type="ECO:0000313" key="6">
    <source>
        <dbReference type="Proteomes" id="UP000239549"/>
    </source>
</evidence>
<dbReference type="InterPro" id="IPR016120">
    <property type="entry name" value="Sig_transdc_His_kin_SpoOB"/>
</dbReference>
<keyword evidence="2" id="KW-0808">Transferase</keyword>
<name>A0A2L2XES9_9FIRM</name>
<dbReference type="AlphaFoldDB" id="A0A2L2XES9"/>
<comment type="caution">
    <text evidence="5">The sequence shown here is derived from an EMBL/GenBank/DDBJ whole genome shotgun (WGS) entry which is preliminary data.</text>
</comment>
<accession>A0A2L2XES9</accession>
<evidence type="ECO:0000256" key="3">
    <source>
        <dbReference type="ARBA" id="ARBA00022777"/>
    </source>
</evidence>
<keyword evidence="3 5" id="KW-0418">Kinase</keyword>
<dbReference type="RefSeq" id="WP_104373035.1">
    <property type="nucleotide sequence ID" value="NZ_BFAV01000153.1"/>
</dbReference>
<protein>
    <submittedName>
        <fullName evidence="5">Signal transduction histidine kinase</fullName>
    </submittedName>
</protein>
<dbReference type="Gene3D" id="1.10.287.130">
    <property type="match status" value="1"/>
</dbReference>
<dbReference type="Pfam" id="PF14689">
    <property type="entry name" value="SPOB_a"/>
    <property type="match status" value="1"/>
</dbReference>
<keyword evidence="6" id="KW-1185">Reference proteome</keyword>
<reference evidence="6" key="1">
    <citation type="submission" date="2018-02" db="EMBL/GenBank/DDBJ databases">
        <title>Genome sequence of Desulfocucumis palustris strain NAW-5.</title>
        <authorList>
            <person name="Watanabe M."/>
            <person name="Kojima H."/>
            <person name="Fukui M."/>
        </authorList>
    </citation>
    <scope>NUCLEOTIDE SEQUENCE [LARGE SCALE GENOMIC DNA]</scope>
    <source>
        <strain evidence="6">NAW-5</strain>
    </source>
</reference>
<evidence type="ECO:0000256" key="1">
    <source>
        <dbReference type="ARBA" id="ARBA00022553"/>
    </source>
</evidence>
<dbReference type="OrthoDB" id="1634477at2"/>
<evidence type="ECO:0000256" key="2">
    <source>
        <dbReference type="ARBA" id="ARBA00022679"/>
    </source>
</evidence>
<feature type="domain" description="SpoOB alpha-helical" evidence="4">
    <location>
        <begin position="2"/>
        <end position="54"/>
    </location>
</feature>
<sequence length="187" mass="20736">MDLLTMLEFISVQRHDFLNHLQVISGLVQLNKSDRVIDYIRQVCIDVERLSKVIHLKNPYVAAALLLGNHQAEMHQVVIDFNIQTDFEECAVPAGEMGSVLYEALSRAVNYLASPEISGRRIALSLAESDKKYLCRISFPESPASGTRITRDVLTDMEKLLSPFGGKVGLAVSGGEGEIHIICPRMP</sequence>
<keyword evidence="1" id="KW-0597">Phosphoprotein</keyword>
<evidence type="ECO:0000259" key="4">
    <source>
        <dbReference type="Pfam" id="PF14689"/>
    </source>
</evidence>
<dbReference type="InterPro" id="IPR039506">
    <property type="entry name" value="SPOB_a"/>
</dbReference>
<dbReference type="GO" id="GO:0000155">
    <property type="term" value="F:phosphorelay sensor kinase activity"/>
    <property type="evidence" value="ECO:0007669"/>
    <property type="project" value="InterPro"/>
</dbReference>
<dbReference type="EMBL" id="BFAV01000153">
    <property type="protein sequence ID" value="GBF34869.1"/>
    <property type="molecule type" value="Genomic_DNA"/>
</dbReference>
<dbReference type="SUPFAM" id="SSF55890">
    <property type="entry name" value="Sporulation response regulatory protein Spo0B"/>
    <property type="match status" value="1"/>
</dbReference>
<proteinExistence type="predicted"/>
<dbReference type="Proteomes" id="UP000239549">
    <property type="component" value="Unassembled WGS sequence"/>
</dbReference>
<evidence type="ECO:0000313" key="5">
    <source>
        <dbReference type="EMBL" id="GBF34869.1"/>
    </source>
</evidence>
<organism evidence="5 6">
    <name type="scientific">Desulfocucumis palustris</name>
    <dbReference type="NCBI Taxonomy" id="1898651"/>
    <lineage>
        <taxon>Bacteria</taxon>
        <taxon>Bacillati</taxon>
        <taxon>Bacillota</taxon>
        <taxon>Clostridia</taxon>
        <taxon>Eubacteriales</taxon>
        <taxon>Desulfocucumaceae</taxon>
        <taxon>Desulfocucumis</taxon>
    </lineage>
</organism>
<gene>
    <name evidence="5" type="ORF">DCCM_3989</name>
</gene>